<dbReference type="Proteomes" id="UP000180215">
    <property type="component" value="Unassembled WGS sequence"/>
</dbReference>
<reference evidence="1 2" key="1">
    <citation type="submission" date="2016-10" db="EMBL/GenBank/DDBJ databases">
        <title>Draft genome sequence of Methylobacterium extorquens CP3, a seed endophyte of Crotalaria pumila with plant growth-promoting and metal tolerance properties.</title>
        <authorList>
            <person name="Sanchez-Lopez A.S."/>
            <person name="Van Hamme J.D."/>
            <person name="Thijs S."/>
            <person name="Mcammond B.M."/>
            <person name="Stevens V."/>
            <person name="Gonzalez-Chavez M.D.C."/>
            <person name="Vangronsveld J."/>
        </authorList>
    </citation>
    <scope>NUCLEOTIDE SEQUENCE [LARGE SCALE GENOMIC DNA]</scope>
    <source>
        <strain evidence="1 2">CP3</strain>
    </source>
</reference>
<dbReference type="EMBL" id="MNAO01000003">
    <property type="protein sequence ID" value="OHV18247.1"/>
    <property type="molecule type" value="Genomic_DNA"/>
</dbReference>
<evidence type="ECO:0000313" key="2">
    <source>
        <dbReference type="Proteomes" id="UP000180215"/>
    </source>
</evidence>
<comment type="caution">
    <text evidence="1">The sequence shown here is derived from an EMBL/GenBank/DDBJ whole genome shotgun (WGS) entry which is preliminary data.</text>
</comment>
<accession>A0A1S1PAQ3</accession>
<sequence length="142" mass="15025">MIEATRRRSPAPSGSAMRRLMTRPIHAHLAAAVQPRVVVAEVAAETVTQAPADAVAQIVADAPVEAPAPLSFAPEADAGEADLARLRLEVAVMKAALAAERRESEALRTSLGLADAETLSDEARAVRARWAALVERLIHNPL</sequence>
<protein>
    <submittedName>
        <fullName evidence="1">Uncharacterized protein</fullName>
    </submittedName>
</protein>
<proteinExistence type="predicted"/>
<dbReference type="AlphaFoldDB" id="A0A1S1PAQ3"/>
<gene>
    <name evidence="1" type="ORF">BK022_00780</name>
</gene>
<evidence type="ECO:0000313" key="1">
    <source>
        <dbReference type="EMBL" id="OHV18247.1"/>
    </source>
</evidence>
<organism evidence="1 2">
    <name type="scientific">Methylorubrum extorquens</name>
    <name type="common">Methylobacterium dichloromethanicum</name>
    <name type="synonym">Methylobacterium extorquens</name>
    <dbReference type="NCBI Taxonomy" id="408"/>
    <lineage>
        <taxon>Bacteria</taxon>
        <taxon>Pseudomonadati</taxon>
        <taxon>Pseudomonadota</taxon>
        <taxon>Alphaproteobacteria</taxon>
        <taxon>Hyphomicrobiales</taxon>
        <taxon>Methylobacteriaceae</taxon>
        <taxon>Methylorubrum</taxon>
    </lineage>
</organism>
<name>A0A1S1PAQ3_METEX</name>